<name>A0ABN9B1D2_9NEOB</name>
<gene>
    <name evidence="1" type="ORF">SPARVUS_LOCUS1723145</name>
</gene>
<dbReference type="EMBL" id="CATNWA010001455">
    <property type="protein sequence ID" value="CAI9540280.1"/>
    <property type="molecule type" value="Genomic_DNA"/>
</dbReference>
<sequence length="102" mass="10868">MGPYTASSCCCEVQSLSWVPVRPPIAAASTATLRHVPLSSAHAADGFRFLTEACVWLPNTAASTATLRHVPLSSAHAAARSILIHGPLYRLLMNVVQRVCIT</sequence>
<keyword evidence="2" id="KW-1185">Reference proteome</keyword>
<accession>A0ABN9B1D2</accession>
<comment type="caution">
    <text evidence="1">The sequence shown here is derived from an EMBL/GenBank/DDBJ whole genome shotgun (WGS) entry which is preliminary data.</text>
</comment>
<protein>
    <submittedName>
        <fullName evidence="1">Uncharacterized protein</fullName>
    </submittedName>
</protein>
<organism evidence="1 2">
    <name type="scientific">Staurois parvus</name>
    <dbReference type="NCBI Taxonomy" id="386267"/>
    <lineage>
        <taxon>Eukaryota</taxon>
        <taxon>Metazoa</taxon>
        <taxon>Chordata</taxon>
        <taxon>Craniata</taxon>
        <taxon>Vertebrata</taxon>
        <taxon>Euteleostomi</taxon>
        <taxon>Amphibia</taxon>
        <taxon>Batrachia</taxon>
        <taxon>Anura</taxon>
        <taxon>Neobatrachia</taxon>
        <taxon>Ranoidea</taxon>
        <taxon>Ranidae</taxon>
        <taxon>Staurois</taxon>
    </lineage>
</organism>
<reference evidence="1" key="1">
    <citation type="submission" date="2023-05" db="EMBL/GenBank/DDBJ databases">
        <authorList>
            <person name="Stuckert A."/>
        </authorList>
    </citation>
    <scope>NUCLEOTIDE SEQUENCE</scope>
</reference>
<evidence type="ECO:0000313" key="2">
    <source>
        <dbReference type="Proteomes" id="UP001162483"/>
    </source>
</evidence>
<evidence type="ECO:0000313" key="1">
    <source>
        <dbReference type="EMBL" id="CAI9540280.1"/>
    </source>
</evidence>
<dbReference type="Proteomes" id="UP001162483">
    <property type="component" value="Unassembled WGS sequence"/>
</dbReference>
<proteinExistence type="predicted"/>